<gene>
    <name evidence="2" type="ORF">NPIL_33091</name>
</gene>
<evidence type="ECO:0000313" key="3">
    <source>
        <dbReference type="Proteomes" id="UP000887013"/>
    </source>
</evidence>
<comment type="caution">
    <text evidence="2">The sequence shown here is derived from an EMBL/GenBank/DDBJ whole genome shotgun (WGS) entry which is preliminary data.</text>
</comment>
<evidence type="ECO:0000256" key="1">
    <source>
        <dbReference type="SAM" id="Phobius"/>
    </source>
</evidence>
<dbReference type="Proteomes" id="UP000887013">
    <property type="component" value="Unassembled WGS sequence"/>
</dbReference>
<keyword evidence="3" id="KW-1185">Reference proteome</keyword>
<dbReference type="EMBL" id="BMAW01051900">
    <property type="protein sequence ID" value="GFS83172.1"/>
    <property type="molecule type" value="Genomic_DNA"/>
</dbReference>
<evidence type="ECO:0000313" key="2">
    <source>
        <dbReference type="EMBL" id="GFS83172.1"/>
    </source>
</evidence>
<keyword evidence="1" id="KW-0472">Membrane</keyword>
<sequence>LHRLNNGGFINKWFNDNAFAGTLKNRLEVEYEEPELQLKLQDLNLAFFTLFSGYALAFLAFLAELLIPKRFVLQ</sequence>
<name>A0A8X6MXY8_NEPPI</name>
<proteinExistence type="predicted"/>
<reference evidence="2" key="1">
    <citation type="submission" date="2020-08" db="EMBL/GenBank/DDBJ databases">
        <title>Multicomponent nature underlies the extraordinary mechanical properties of spider dragline silk.</title>
        <authorList>
            <person name="Kono N."/>
            <person name="Nakamura H."/>
            <person name="Mori M."/>
            <person name="Yoshida Y."/>
            <person name="Ohtoshi R."/>
            <person name="Malay A.D."/>
            <person name="Moran D.A.P."/>
            <person name="Tomita M."/>
            <person name="Numata K."/>
            <person name="Arakawa K."/>
        </authorList>
    </citation>
    <scope>NUCLEOTIDE SEQUENCE</scope>
</reference>
<protein>
    <submittedName>
        <fullName evidence="2">Uncharacterized protein</fullName>
    </submittedName>
</protein>
<organism evidence="2 3">
    <name type="scientific">Nephila pilipes</name>
    <name type="common">Giant wood spider</name>
    <name type="synonym">Nephila maculata</name>
    <dbReference type="NCBI Taxonomy" id="299642"/>
    <lineage>
        <taxon>Eukaryota</taxon>
        <taxon>Metazoa</taxon>
        <taxon>Ecdysozoa</taxon>
        <taxon>Arthropoda</taxon>
        <taxon>Chelicerata</taxon>
        <taxon>Arachnida</taxon>
        <taxon>Araneae</taxon>
        <taxon>Araneomorphae</taxon>
        <taxon>Entelegynae</taxon>
        <taxon>Araneoidea</taxon>
        <taxon>Nephilidae</taxon>
        <taxon>Nephila</taxon>
    </lineage>
</organism>
<feature type="non-terminal residue" evidence="2">
    <location>
        <position position="1"/>
    </location>
</feature>
<feature type="transmembrane region" description="Helical" evidence="1">
    <location>
        <begin position="45"/>
        <end position="67"/>
    </location>
</feature>
<keyword evidence="1" id="KW-1133">Transmembrane helix</keyword>
<accession>A0A8X6MXY8</accession>
<dbReference type="AlphaFoldDB" id="A0A8X6MXY8"/>
<keyword evidence="1" id="KW-0812">Transmembrane</keyword>